<sequence>MQRQAMGVALHICYTFILNYCIAFNCYGADVEKHRHFFVRRAWRVVLRCDVNLTDLPDLYLSTCPCWMI</sequence>
<proteinExistence type="predicted"/>
<dbReference type="HOGENOM" id="CLU_2940950_0_0_6"/>
<gene>
    <name evidence="1" type="ordered locus">YPN_1797</name>
</gene>
<accession>A0A0H2YIS0</accession>
<organism evidence="1 2">
    <name type="scientific">Yersinia pestis bv. Antiqua (strain Nepal516)</name>
    <dbReference type="NCBI Taxonomy" id="377628"/>
    <lineage>
        <taxon>Bacteria</taxon>
        <taxon>Pseudomonadati</taxon>
        <taxon>Pseudomonadota</taxon>
        <taxon>Gammaproteobacteria</taxon>
        <taxon>Enterobacterales</taxon>
        <taxon>Yersiniaceae</taxon>
        <taxon>Yersinia</taxon>
    </lineage>
</organism>
<evidence type="ECO:0000313" key="2">
    <source>
        <dbReference type="Proteomes" id="UP000008936"/>
    </source>
</evidence>
<dbReference type="EMBL" id="CP000305">
    <property type="protein sequence ID" value="ABG18126.1"/>
    <property type="molecule type" value="Genomic_DNA"/>
</dbReference>
<dbReference type="AlphaFoldDB" id="A0A0H2YIS0"/>
<reference evidence="1 2" key="1">
    <citation type="journal article" date="2006" name="J. Bacteriol.">
        <title>Complete genome sequence of Yersinia pestis strains Antiqua and Nepal516: evidence of gene reduction in an emerging pathogen.</title>
        <authorList>
            <person name="Chain P.S."/>
            <person name="Hu P."/>
            <person name="Malfatti S.A."/>
            <person name="Radnedge L."/>
            <person name="Larimer F."/>
            <person name="Vergez L.M."/>
            <person name="Worsham P."/>
            <person name="Chu M.C."/>
            <person name="Andersen G.L."/>
        </authorList>
    </citation>
    <scope>NUCLEOTIDE SEQUENCE [LARGE SCALE GENOMIC DNA]</scope>
    <source>
        <strain evidence="1 2">Nepal516</strain>
    </source>
</reference>
<dbReference type="KEGG" id="ypn:YPN_1797"/>
<evidence type="ECO:0000313" key="1">
    <source>
        <dbReference type="EMBL" id="ABG18126.1"/>
    </source>
</evidence>
<dbReference type="Proteomes" id="UP000008936">
    <property type="component" value="Chromosome"/>
</dbReference>
<protein>
    <submittedName>
        <fullName evidence="1">Uncharacterized protein</fullName>
    </submittedName>
</protein>
<name>A0A0H2YIS0_YERPN</name>